<evidence type="ECO:0000256" key="5">
    <source>
        <dbReference type="ARBA" id="ARBA00023157"/>
    </source>
</evidence>
<evidence type="ECO:0000256" key="7">
    <source>
        <dbReference type="RuleBase" id="RU363034"/>
    </source>
</evidence>
<dbReference type="InterPro" id="IPR033116">
    <property type="entry name" value="TRYPSIN_SER"/>
</dbReference>
<organism evidence="9 10">
    <name type="scientific">Alosa alosa</name>
    <name type="common">allis shad</name>
    <dbReference type="NCBI Taxonomy" id="278164"/>
    <lineage>
        <taxon>Eukaryota</taxon>
        <taxon>Metazoa</taxon>
        <taxon>Chordata</taxon>
        <taxon>Craniata</taxon>
        <taxon>Vertebrata</taxon>
        <taxon>Euteleostomi</taxon>
        <taxon>Actinopterygii</taxon>
        <taxon>Neopterygii</taxon>
        <taxon>Teleostei</taxon>
        <taxon>Clupei</taxon>
        <taxon>Clupeiformes</taxon>
        <taxon>Clupeoidei</taxon>
        <taxon>Clupeidae</taxon>
        <taxon>Alosa</taxon>
    </lineage>
</organism>
<evidence type="ECO:0000313" key="9">
    <source>
        <dbReference type="EMBL" id="KAG5263205.1"/>
    </source>
</evidence>
<feature type="domain" description="Peptidase S1" evidence="8">
    <location>
        <begin position="31"/>
        <end position="266"/>
    </location>
</feature>
<evidence type="ECO:0000256" key="2">
    <source>
        <dbReference type="ARBA" id="ARBA00022729"/>
    </source>
</evidence>
<keyword evidence="5" id="KW-1015">Disulfide bond</keyword>
<dbReference type="SMART" id="SM00020">
    <property type="entry name" value="Tryp_SPc"/>
    <property type="match status" value="2"/>
</dbReference>
<dbReference type="EMBL" id="JADWDJ010000022">
    <property type="protein sequence ID" value="KAG5263205.1"/>
    <property type="molecule type" value="Genomic_DNA"/>
</dbReference>
<dbReference type="PANTHER" id="PTHR24253:SF144">
    <property type="entry name" value="CHYMOTRYPSIN-LIKE PROTEASE CTRL-1-RELATED"/>
    <property type="match status" value="1"/>
</dbReference>
<dbReference type="InterPro" id="IPR018114">
    <property type="entry name" value="TRYPSIN_HIS"/>
</dbReference>
<name>A0AAV6FKI9_9TELE</name>
<evidence type="ECO:0000256" key="4">
    <source>
        <dbReference type="ARBA" id="ARBA00022825"/>
    </source>
</evidence>
<reference evidence="9" key="1">
    <citation type="submission" date="2020-10" db="EMBL/GenBank/DDBJ databases">
        <title>Chromosome-scale genome assembly of the Allis shad, Alosa alosa.</title>
        <authorList>
            <person name="Margot Z."/>
            <person name="Christophe K."/>
            <person name="Cabau C."/>
            <person name="Louis A."/>
            <person name="Berthelot C."/>
            <person name="Parey E."/>
            <person name="Roest Crollius H."/>
            <person name="Montfort J."/>
            <person name="Robinson-Rechavi M."/>
            <person name="Bucao C."/>
            <person name="Bouchez O."/>
            <person name="Gislard M."/>
            <person name="Lluch J."/>
            <person name="Milhes M."/>
            <person name="Lampietro C."/>
            <person name="Lopez Roques C."/>
            <person name="Donnadieu C."/>
            <person name="Braasch I."/>
            <person name="Desvignes T."/>
            <person name="Postlethwait J."/>
            <person name="Bobe J."/>
            <person name="Guiguen Y."/>
        </authorList>
    </citation>
    <scope>NUCLEOTIDE SEQUENCE</scope>
    <source>
        <strain evidence="9">M-15738</strain>
        <tissue evidence="9">Blood</tissue>
    </source>
</reference>
<gene>
    <name evidence="9" type="ORF">AALO_G00283750</name>
</gene>
<keyword evidence="2" id="KW-0732">Signal</keyword>
<dbReference type="Proteomes" id="UP000823561">
    <property type="component" value="Chromosome 22"/>
</dbReference>
<dbReference type="PROSITE" id="PS00135">
    <property type="entry name" value="TRYPSIN_SER"/>
    <property type="match status" value="1"/>
</dbReference>
<keyword evidence="3 7" id="KW-0378">Hydrolase</keyword>
<dbReference type="InterPro" id="IPR001254">
    <property type="entry name" value="Trypsin_dom"/>
</dbReference>
<dbReference type="CDD" id="cd00190">
    <property type="entry name" value="Tryp_SPc"/>
    <property type="match status" value="2"/>
</dbReference>
<dbReference type="PANTHER" id="PTHR24253">
    <property type="entry name" value="TRANSMEMBRANE PROTEASE SERINE"/>
    <property type="match status" value="1"/>
</dbReference>
<sequence length="602" mass="63210">MCWMVCVLYERCLSQLNVCGQAPLNTRNTRIVGGENAPAGAWPWQASLTRNGRHFCGGSLINNDWVLTAAHCFPSTSTSGLVIFLGRQTQQGSNANEVSRTVTRVIRHPNYDDSTSDNDIALLQLSSSVSFTNYTRPVCLAAASSTFNRGTDSWVTGWGTIGSGVPLPPPQTLQEVEVPVVGNRKCFCKYSVQNIGITDNMICAGRDEGGKDSCQGDSGGPMVSKQNNRWVQSGVVSFGIGCARAEFPGVYARVSQYESWIKTQITSNQPGFVTFTSSGTDSDLTTTCAGLPAITTIAPTTVAPVVCGQAALNSRLIGGSDVVAGVWPWMASLHSTERGAHVCGGTLVSEDLVLTSANCFSSSPSASNWTVFLGRQRQNGSNPNEVSVGVANITLSTLSGDNVAMLQLTRKPTLSNFIQPICVEQGGATIATGTTCWVAGWGNTTGEQPLKEVQTSVVACGNASSSADDICTNTVQIEQGDMGGPLMCKQGSSWFQLSVVTIISNSSSSNSTSRDLGQSDRASVQVFGRTTRFSTFLSSFSFPSVAISSNSTNTTTAAANTTTAATVATTTTASSGGRHSCMAFSLLSLLLLALTPLLASQP</sequence>
<comment type="caution">
    <text evidence="9">The sequence shown here is derived from an EMBL/GenBank/DDBJ whole genome shotgun (WGS) entry which is preliminary data.</text>
</comment>
<keyword evidence="6" id="KW-0325">Glycoprotein</keyword>
<dbReference type="Gene3D" id="2.40.10.10">
    <property type="entry name" value="Trypsin-like serine proteases"/>
    <property type="match status" value="2"/>
</dbReference>
<dbReference type="Pfam" id="PF00089">
    <property type="entry name" value="Trypsin"/>
    <property type="match status" value="2"/>
</dbReference>
<evidence type="ECO:0000256" key="6">
    <source>
        <dbReference type="ARBA" id="ARBA00023180"/>
    </source>
</evidence>
<keyword evidence="1 7" id="KW-0645">Protease</keyword>
<dbReference type="GO" id="GO:0004252">
    <property type="term" value="F:serine-type endopeptidase activity"/>
    <property type="evidence" value="ECO:0007669"/>
    <property type="project" value="InterPro"/>
</dbReference>
<dbReference type="InterPro" id="IPR001314">
    <property type="entry name" value="Peptidase_S1A"/>
</dbReference>
<accession>A0AAV6FKI9</accession>
<dbReference type="FunFam" id="2.40.10.10:FF:000057">
    <property type="entry name" value="Zgc:100868"/>
    <property type="match status" value="1"/>
</dbReference>
<dbReference type="GO" id="GO:0006508">
    <property type="term" value="P:proteolysis"/>
    <property type="evidence" value="ECO:0007669"/>
    <property type="project" value="UniProtKB-KW"/>
</dbReference>
<dbReference type="InterPro" id="IPR043504">
    <property type="entry name" value="Peptidase_S1_PA_chymotrypsin"/>
</dbReference>
<evidence type="ECO:0000259" key="8">
    <source>
        <dbReference type="PROSITE" id="PS50240"/>
    </source>
</evidence>
<keyword evidence="4 7" id="KW-0720">Serine protease</keyword>
<protein>
    <recommendedName>
        <fullName evidence="8">Peptidase S1 domain-containing protein</fullName>
    </recommendedName>
</protein>
<evidence type="ECO:0000313" key="10">
    <source>
        <dbReference type="Proteomes" id="UP000823561"/>
    </source>
</evidence>
<dbReference type="InterPro" id="IPR009003">
    <property type="entry name" value="Peptidase_S1_PA"/>
</dbReference>
<dbReference type="PROSITE" id="PS50240">
    <property type="entry name" value="TRYPSIN_DOM"/>
    <property type="match status" value="2"/>
</dbReference>
<dbReference type="PROSITE" id="PS00134">
    <property type="entry name" value="TRYPSIN_HIS"/>
    <property type="match status" value="1"/>
</dbReference>
<proteinExistence type="predicted"/>
<evidence type="ECO:0000256" key="3">
    <source>
        <dbReference type="ARBA" id="ARBA00022801"/>
    </source>
</evidence>
<keyword evidence="10" id="KW-1185">Reference proteome</keyword>
<dbReference type="SUPFAM" id="SSF50494">
    <property type="entry name" value="Trypsin-like serine proteases"/>
    <property type="match status" value="2"/>
</dbReference>
<dbReference type="PRINTS" id="PR00722">
    <property type="entry name" value="CHYMOTRYPSIN"/>
</dbReference>
<feature type="domain" description="Peptidase S1" evidence="8">
    <location>
        <begin position="316"/>
        <end position="542"/>
    </location>
</feature>
<evidence type="ECO:0000256" key="1">
    <source>
        <dbReference type="ARBA" id="ARBA00022670"/>
    </source>
</evidence>
<dbReference type="AlphaFoldDB" id="A0AAV6FKI9"/>